<dbReference type="Gene3D" id="3.30.1330.70">
    <property type="entry name" value="Holliday junction resolvase RusA"/>
    <property type="match status" value="1"/>
</dbReference>
<reference evidence="1" key="1">
    <citation type="journal article" date="2014" name="Front. Microbiol.">
        <title>High frequency of phylogenetically diverse reductive dehalogenase-homologous genes in deep subseafloor sedimentary metagenomes.</title>
        <authorList>
            <person name="Kawai M."/>
            <person name="Futagami T."/>
            <person name="Toyoda A."/>
            <person name="Takaki Y."/>
            <person name="Nishi S."/>
            <person name="Hori S."/>
            <person name="Arai W."/>
            <person name="Tsubouchi T."/>
            <person name="Morono Y."/>
            <person name="Uchiyama I."/>
            <person name="Ito T."/>
            <person name="Fujiyama A."/>
            <person name="Inagaki F."/>
            <person name="Takami H."/>
        </authorList>
    </citation>
    <scope>NUCLEOTIDE SEQUENCE</scope>
    <source>
        <strain evidence="1">Expedition CK06-06</strain>
    </source>
</reference>
<comment type="caution">
    <text evidence="1">The sequence shown here is derived from an EMBL/GenBank/DDBJ whole genome shotgun (WGS) entry which is preliminary data.</text>
</comment>
<protein>
    <submittedName>
        <fullName evidence="1">Uncharacterized protein</fullName>
    </submittedName>
</protein>
<organism evidence="1">
    <name type="scientific">marine sediment metagenome</name>
    <dbReference type="NCBI Taxonomy" id="412755"/>
    <lineage>
        <taxon>unclassified sequences</taxon>
        <taxon>metagenomes</taxon>
        <taxon>ecological metagenomes</taxon>
    </lineage>
</organism>
<evidence type="ECO:0000313" key="1">
    <source>
        <dbReference type="EMBL" id="GAI53042.1"/>
    </source>
</evidence>
<dbReference type="EMBL" id="BARV01037658">
    <property type="protein sequence ID" value="GAI53042.1"/>
    <property type="molecule type" value="Genomic_DNA"/>
</dbReference>
<dbReference type="Pfam" id="PF05866">
    <property type="entry name" value="RusA"/>
    <property type="match status" value="1"/>
</dbReference>
<sequence length="120" mass="13580">MKPSQNPLTPISFVVNEKPPYKQAPADAAERKSQAQRKEVCQQEARKAFVGHNLLTAPCAVSIRYWRGQGRADSANIIGGILDALESIVYQDDNQVVEISYIEHRTMRSDWYQFTITEVV</sequence>
<dbReference type="InterPro" id="IPR036614">
    <property type="entry name" value="RusA-like_sf"/>
</dbReference>
<dbReference type="SUPFAM" id="SSF103084">
    <property type="entry name" value="Holliday junction resolvase RusA"/>
    <property type="match status" value="1"/>
</dbReference>
<gene>
    <name evidence="1" type="ORF">S06H3_58212</name>
</gene>
<dbReference type="InterPro" id="IPR008822">
    <property type="entry name" value="Endonuclease_RusA-like"/>
</dbReference>
<accession>X1P9S1</accession>
<dbReference type="GO" id="GO:0006281">
    <property type="term" value="P:DNA repair"/>
    <property type="evidence" value="ECO:0007669"/>
    <property type="project" value="InterPro"/>
</dbReference>
<dbReference type="GO" id="GO:0000287">
    <property type="term" value="F:magnesium ion binding"/>
    <property type="evidence" value="ECO:0007669"/>
    <property type="project" value="InterPro"/>
</dbReference>
<dbReference type="GO" id="GO:0006310">
    <property type="term" value="P:DNA recombination"/>
    <property type="evidence" value="ECO:0007669"/>
    <property type="project" value="InterPro"/>
</dbReference>
<dbReference type="AlphaFoldDB" id="X1P9S1"/>
<name>X1P9S1_9ZZZZ</name>
<proteinExistence type="predicted"/>